<dbReference type="GO" id="GO:0009451">
    <property type="term" value="P:RNA modification"/>
    <property type="evidence" value="ECO:0007669"/>
    <property type="project" value="InterPro"/>
</dbReference>
<dbReference type="Pfam" id="PF20430">
    <property type="entry name" value="Eplus_motif"/>
    <property type="match status" value="1"/>
</dbReference>
<dbReference type="InterPro" id="IPR046960">
    <property type="entry name" value="PPR_At4g14850-like_plant"/>
</dbReference>
<dbReference type="SUPFAM" id="SSF48452">
    <property type="entry name" value="TPR-like"/>
    <property type="match status" value="1"/>
</dbReference>
<evidence type="ECO:0000313" key="6">
    <source>
        <dbReference type="RefSeq" id="XP_010914963.1"/>
    </source>
</evidence>
<feature type="repeat" description="PPR" evidence="2">
    <location>
        <begin position="368"/>
        <end position="398"/>
    </location>
</feature>
<dbReference type="FunFam" id="1.25.40.10:FF:000231">
    <property type="entry name" value="Pentatricopeptide repeat-containing protein chloroplastic"/>
    <property type="match status" value="1"/>
</dbReference>
<feature type="repeat" description="PPR" evidence="2">
    <location>
        <begin position="197"/>
        <end position="231"/>
    </location>
</feature>
<dbReference type="PANTHER" id="PTHR47926">
    <property type="entry name" value="PENTATRICOPEPTIDE REPEAT-CONTAINING PROTEIN"/>
    <property type="match status" value="1"/>
</dbReference>
<dbReference type="InterPro" id="IPR002885">
    <property type="entry name" value="PPR_rpt"/>
</dbReference>
<dbReference type="PROSITE" id="PS51375">
    <property type="entry name" value="PPR"/>
    <property type="match status" value="5"/>
</dbReference>
<feature type="repeat" description="PPR" evidence="2">
    <location>
        <begin position="298"/>
        <end position="332"/>
    </location>
</feature>
<dbReference type="FunFam" id="1.25.40.10:FF:000344">
    <property type="entry name" value="Pentatricopeptide repeat-containing protein"/>
    <property type="match status" value="1"/>
</dbReference>
<feature type="domain" description="DYW" evidence="4">
    <location>
        <begin position="614"/>
        <end position="706"/>
    </location>
</feature>
<feature type="repeat" description="PPR" evidence="2">
    <location>
        <begin position="267"/>
        <end position="297"/>
    </location>
</feature>
<dbReference type="Pfam" id="PF14432">
    <property type="entry name" value="DYW_deaminase"/>
    <property type="match status" value="1"/>
</dbReference>
<dbReference type="Pfam" id="PF13812">
    <property type="entry name" value="PPR_3"/>
    <property type="match status" value="1"/>
</dbReference>
<dbReference type="AlphaFoldDB" id="A0A6I9QXW2"/>
<feature type="repeat" description="PPR" evidence="2">
    <location>
        <begin position="399"/>
        <end position="433"/>
    </location>
</feature>
<keyword evidence="5" id="KW-1185">Reference proteome</keyword>
<dbReference type="InterPro" id="IPR032867">
    <property type="entry name" value="DYW_dom"/>
</dbReference>
<evidence type="ECO:0000256" key="3">
    <source>
        <dbReference type="SAM" id="MobiDB-lite"/>
    </source>
</evidence>
<sequence>MASPLCLPTSPVPSKAPVISPKAPASTNKNAPFSTQPLQLLLERCTSFAELKQIHAQMIRTGLAFEPLPASHLVSICATKDFGSLHHAYLAFSQIPNPTTFTSNSIIRAYTNNLLHYEALCFYVELIRTNLPPDKFTFPSLFKSCRDLNEGKQLHCHAVKFGFGSDAYVQNTLVNMYSACGCLSSACQVFDKMETKTVVSWATTIAAYTEWDRPAEALDLYRRMESENVEPNEITLVNVLTACARARDLETGRRVHGYMVVNRIGFDLVLWAALLDVYCKCGCVSLARQLFDGMPGRNLFCWNIMIKGHVEDSDYKEALHLFREMQLSGVKADKVTMASLVLACSQLGALELGKWFHAYINRENIEVDVVLGTALVDMYAKCGCMETAMRVFHEMPQRDVMTWTALIGGFAMCGHGERALEIFYEMQRSGVKPDAITFVGVLTACSHAGLVSEGCSHFDSMSSVYGIQPSVEHYGCMVDLLGRAGHIDRAEELIRSMPMAPDYFVLGGLLGACRVHGNLDAAERTARQLLELDPRHGGTYVLLSNIYGSLEKWNEVDRIREHMLERKVKKPPGCSMIEVDGEAHEFVMGDESHPQSEEIYAMVEEMICRLKEWGYVPNKSEVLFKMDEEEKENALCRHSEKLAIAFGLIRTSPGTPIRITKNLRVCSDCHAATKLIARIYEREIIVRDRFRFHHFNEGGCSCKDFW</sequence>
<dbReference type="FunFam" id="1.25.40.10:FF:001050">
    <property type="entry name" value="Pentatricopeptide repeat-containing protein At2g33760"/>
    <property type="match status" value="1"/>
</dbReference>
<dbReference type="InParanoid" id="A0A6I9QXW2"/>
<dbReference type="InterPro" id="IPR011990">
    <property type="entry name" value="TPR-like_helical_dom_sf"/>
</dbReference>
<accession>A0A6I9QXW2</accession>
<dbReference type="Pfam" id="PF13041">
    <property type="entry name" value="PPR_2"/>
    <property type="match status" value="2"/>
</dbReference>
<dbReference type="Proteomes" id="UP000504607">
    <property type="component" value="Chromosome 3"/>
</dbReference>
<dbReference type="KEGG" id="egu:105040233"/>
<dbReference type="GO" id="GO:0008270">
    <property type="term" value="F:zinc ion binding"/>
    <property type="evidence" value="ECO:0007669"/>
    <property type="project" value="InterPro"/>
</dbReference>
<evidence type="ECO:0000256" key="1">
    <source>
        <dbReference type="ARBA" id="ARBA00022737"/>
    </source>
</evidence>
<dbReference type="NCBIfam" id="TIGR00756">
    <property type="entry name" value="PPR"/>
    <property type="match status" value="5"/>
</dbReference>
<dbReference type="Pfam" id="PF20431">
    <property type="entry name" value="E_motif"/>
    <property type="match status" value="1"/>
</dbReference>
<proteinExistence type="predicted"/>
<keyword evidence="1" id="KW-0677">Repeat</keyword>
<dbReference type="PANTHER" id="PTHR47926:SF436">
    <property type="entry name" value="PENTATRICOPEPTIDE REPEAT-CONTAINING PROTEIN ELI1, CHLOROPLASTIC-LIKE ISOFORM X2"/>
    <property type="match status" value="1"/>
</dbReference>
<protein>
    <submittedName>
        <fullName evidence="6">Pentatricopeptide repeat-containing protein At2g29760, chloroplastic</fullName>
    </submittedName>
</protein>
<gene>
    <name evidence="6" type="primary">LOC105040233</name>
</gene>
<dbReference type="InterPro" id="IPR046848">
    <property type="entry name" value="E_motif"/>
</dbReference>
<reference evidence="6" key="1">
    <citation type="submission" date="2025-08" db="UniProtKB">
        <authorList>
            <consortium name="RefSeq"/>
        </authorList>
    </citation>
    <scope>IDENTIFICATION</scope>
</reference>
<dbReference type="GO" id="GO:0031425">
    <property type="term" value="P:chloroplast RNA processing"/>
    <property type="evidence" value="ECO:0007669"/>
    <property type="project" value="UniProtKB-ARBA"/>
</dbReference>
<feature type="region of interest" description="Disordered" evidence="3">
    <location>
        <begin position="1"/>
        <end position="31"/>
    </location>
</feature>
<dbReference type="Pfam" id="PF01535">
    <property type="entry name" value="PPR"/>
    <property type="match status" value="2"/>
</dbReference>
<organism evidence="5 6">
    <name type="scientific">Elaeis guineensis var. tenera</name>
    <name type="common">Oil palm</name>
    <dbReference type="NCBI Taxonomy" id="51953"/>
    <lineage>
        <taxon>Eukaryota</taxon>
        <taxon>Viridiplantae</taxon>
        <taxon>Streptophyta</taxon>
        <taxon>Embryophyta</taxon>
        <taxon>Tracheophyta</taxon>
        <taxon>Spermatophyta</taxon>
        <taxon>Magnoliopsida</taxon>
        <taxon>Liliopsida</taxon>
        <taxon>Arecaceae</taxon>
        <taxon>Arecoideae</taxon>
        <taxon>Cocoseae</taxon>
        <taxon>Elaeidinae</taxon>
        <taxon>Elaeis</taxon>
    </lineage>
</organism>
<evidence type="ECO:0000256" key="2">
    <source>
        <dbReference type="PROSITE-ProRule" id="PRU00708"/>
    </source>
</evidence>
<dbReference type="OrthoDB" id="185373at2759"/>
<dbReference type="Gene3D" id="1.25.40.10">
    <property type="entry name" value="Tetratricopeptide repeat domain"/>
    <property type="match status" value="4"/>
</dbReference>
<name>A0A6I9QXW2_ELAGV</name>
<dbReference type="GeneID" id="105040233"/>
<dbReference type="FunFam" id="1.25.40.10:FF:000470">
    <property type="entry name" value="Pentatricopeptide repeat-containing protein At5g66520"/>
    <property type="match status" value="1"/>
</dbReference>
<dbReference type="InterPro" id="IPR046849">
    <property type="entry name" value="E2_motif"/>
</dbReference>
<dbReference type="RefSeq" id="XP_010914963.1">
    <property type="nucleotide sequence ID" value="XM_010916661.2"/>
</dbReference>
<evidence type="ECO:0000259" key="4">
    <source>
        <dbReference type="Pfam" id="PF14432"/>
    </source>
</evidence>
<evidence type="ECO:0000313" key="5">
    <source>
        <dbReference type="Proteomes" id="UP000504607"/>
    </source>
</evidence>
<dbReference type="GO" id="GO:0003723">
    <property type="term" value="F:RNA binding"/>
    <property type="evidence" value="ECO:0007669"/>
    <property type="project" value="InterPro"/>
</dbReference>